<dbReference type="InterPro" id="IPR027842">
    <property type="entry name" value="HAM1-like_C"/>
</dbReference>
<dbReference type="Proteomes" id="UP000193467">
    <property type="component" value="Unassembled WGS sequence"/>
</dbReference>
<feature type="domain" description="HAM1-like C-terminal" evidence="2">
    <location>
        <begin position="672"/>
        <end position="820"/>
    </location>
</feature>
<dbReference type="InParanoid" id="A0A1Y2F169"/>
<protein>
    <submittedName>
        <fullName evidence="4">Uncharacterized protein</fullName>
    </submittedName>
</protein>
<reference evidence="4 5" key="1">
    <citation type="submission" date="2016-07" db="EMBL/GenBank/DDBJ databases">
        <title>Pervasive Adenine N6-methylation of Active Genes in Fungi.</title>
        <authorList>
            <consortium name="DOE Joint Genome Institute"/>
            <person name="Mondo S.J."/>
            <person name="Dannebaum R.O."/>
            <person name="Kuo R.C."/>
            <person name="Labutti K."/>
            <person name="Haridas S."/>
            <person name="Kuo A."/>
            <person name="Salamov A."/>
            <person name="Ahrendt S.R."/>
            <person name="Lipzen A."/>
            <person name="Sullivan W."/>
            <person name="Andreopoulos W.B."/>
            <person name="Clum A."/>
            <person name="Lindquist E."/>
            <person name="Daum C."/>
            <person name="Ramamoorthy G.K."/>
            <person name="Gryganskyi A."/>
            <person name="Culley D."/>
            <person name="Magnuson J.K."/>
            <person name="James T.Y."/>
            <person name="O'Malley M.A."/>
            <person name="Stajich J.E."/>
            <person name="Spatafora J.W."/>
            <person name="Visel A."/>
            <person name="Grigoriev I.V."/>
        </authorList>
    </citation>
    <scope>NUCLEOTIDE SEQUENCE [LARGE SCALE GENOMIC DNA]</scope>
    <source>
        <strain evidence="4 5">62-1032</strain>
    </source>
</reference>
<feature type="compositionally biased region" description="Basic and acidic residues" evidence="1">
    <location>
        <begin position="286"/>
        <end position="297"/>
    </location>
</feature>
<keyword evidence="5" id="KW-1185">Reference proteome</keyword>
<gene>
    <name evidence="4" type="ORF">BCR35DRAFT_305540</name>
</gene>
<dbReference type="PANTHER" id="PTHR31138">
    <property type="entry name" value="CHROMOSOME 19, WHOLE GENOME SHOTGUN SEQUENCE"/>
    <property type="match status" value="1"/>
</dbReference>
<sequence>MSSSTANKEISANPGPNSVTSPTDPALKAASVESKMQLYGVVEAFRQGKYPSNAQIDKTLDHVLNKSPIDTSKLSKEGRVLIEDFQDVIRTAKAIVDEKNADELFQNFLWHTRDVDYGKGNLKQINTAVNQDEADRDGQQAAEHLRTLGKLIFTNSEARKLLKDIGILGRDVAADAAAKVSDVARPSEHELARAEEPAPSNQWVGPDGQTRGHNEPVPDTGLAEKKRQAEEAKNRAANAKDDALNQAQGHAENVADAADQSQQNNAHLNDEDRARAAADAGSEQAQEEKQKAADKLKNLKGKIPDIPQEHKDRAREQVDKAKDYAKDKFPQERRDRFIYRLKKVVVENQRHRDYQEAIEFFLDRAENYGNVAADAANQSGGKLGDVRNDSAFQSAERELRTLLERFANGQSSQPIFDAVNQIYTDAKNDQELTNWFKELDSYLRDVLQEPGYILKDACDRRGRDLLDQGGRFWDPKTGKYAGHKDAVFDSVQTFFTAYADDPLNVKLGNDIKKLTTDLLYDSEGNLKYKPHLWNDVREVILPALAKNVGYIPIPRIEYTDNMVDVVIENLTLESQNLLPNIIEVEGRSYFKVSPYDAIKDKSAHSFWLSLSQIQCDLKDVAFYIKKKSGFPKLSDSGLADVFLGGKGVSVKVHLESTGKKNHAFRVVDVKAKVDTLKVNIREAKHSTLISLFKPLAMGLIKKSIQKAIEEGIRGALVQVDAQISDISERVDQASSEEDAGNKFKLAKQAFNDKRAEAEQAKEKVDENKPKGEFKISATKGDQLVDWSSPNSIVDKQGERADAAKAGDGWKSPAFDIVGKATPPAGRTSAGPNTSHPQ</sequence>
<feature type="region of interest" description="Disordered" evidence="1">
    <location>
        <begin position="1"/>
        <end position="26"/>
    </location>
</feature>
<evidence type="ECO:0000259" key="2">
    <source>
        <dbReference type="Pfam" id="PF14613"/>
    </source>
</evidence>
<dbReference type="AlphaFoldDB" id="A0A1Y2F169"/>
<feature type="compositionally biased region" description="Basic and acidic residues" evidence="1">
    <location>
        <begin position="185"/>
        <end position="196"/>
    </location>
</feature>
<dbReference type="Gene3D" id="3.15.10.10">
    <property type="entry name" value="Bactericidal permeability-increasing protein, domain 1"/>
    <property type="match status" value="1"/>
</dbReference>
<feature type="domain" description="HAM1-like N-terminal" evidence="3">
    <location>
        <begin position="16"/>
        <end position="660"/>
    </location>
</feature>
<evidence type="ECO:0000256" key="1">
    <source>
        <dbReference type="SAM" id="MobiDB-lite"/>
    </source>
</evidence>
<organism evidence="4 5">
    <name type="scientific">Leucosporidium creatinivorum</name>
    <dbReference type="NCBI Taxonomy" id="106004"/>
    <lineage>
        <taxon>Eukaryota</taxon>
        <taxon>Fungi</taxon>
        <taxon>Dikarya</taxon>
        <taxon>Basidiomycota</taxon>
        <taxon>Pucciniomycotina</taxon>
        <taxon>Microbotryomycetes</taxon>
        <taxon>Leucosporidiales</taxon>
        <taxon>Leucosporidium</taxon>
    </lineage>
</organism>
<evidence type="ECO:0000313" key="4">
    <source>
        <dbReference type="EMBL" id="ORY77244.1"/>
    </source>
</evidence>
<name>A0A1Y2F169_9BASI</name>
<feature type="compositionally biased region" description="Basic and acidic residues" evidence="1">
    <location>
        <begin position="795"/>
        <end position="804"/>
    </location>
</feature>
<dbReference type="OrthoDB" id="19394at2759"/>
<accession>A0A1Y2F169</accession>
<comment type="caution">
    <text evidence="4">The sequence shown here is derived from an EMBL/GenBank/DDBJ whole genome shotgun (WGS) entry which is preliminary data.</text>
</comment>
<dbReference type="Pfam" id="PF14613">
    <property type="entry name" value="HAM1_C"/>
    <property type="match status" value="1"/>
</dbReference>
<feature type="region of interest" description="Disordered" evidence="1">
    <location>
        <begin position="185"/>
        <end position="238"/>
    </location>
</feature>
<feature type="region of interest" description="Disordered" evidence="1">
    <location>
        <begin position="272"/>
        <end position="298"/>
    </location>
</feature>
<evidence type="ECO:0000313" key="5">
    <source>
        <dbReference type="Proteomes" id="UP000193467"/>
    </source>
</evidence>
<dbReference type="STRING" id="106004.A0A1Y2F169"/>
<feature type="compositionally biased region" description="Basic and acidic residues" evidence="1">
    <location>
        <begin position="754"/>
        <end position="773"/>
    </location>
</feature>
<dbReference type="Pfam" id="PF19343">
    <property type="entry name" value="HAM1_N"/>
    <property type="match status" value="1"/>
</dbReference>
<evidence type="ECO:0000259" key="3">
    <source>
        <dbReference type="Pfam" id="PF19343"/>
    </source>
</evidence>
<feature type="compositionally biased region" description="Basic and acidic residues" evidence="1">
    <location>
        <begin position="210"/>
        <end position="238"/>
    </location>
</feature>
<proteinExistence type="predicted"/>
<dbReference type="PANTHER" id="PTHR31138:SF1">
    <property type="entry name" value="PDZ DOMAIN-CONTAINING PROTEIN"/>
    <property type="match status" value="1"/>
</dbReference>
<dbReference type="EMBL" id="MCGR01000032">
    <property type="protein sequence ID" value="ORY77244.1"/>
    <property type="molecule type" value="Genomic_DNA"/>
</dbReference>
<dbReference type="SUPFAM" id="SSF55394">
    <property type="entry name" value="Bactericidal permeability-increasing protein, BPI"/>
    <property type="match status" value="1"/>
</dbReference>
<feature type="compositionally biased region" description="Polar residues" evidence="1">
    <location>
        <begin position="1"/>
        <end position="23"/>
    </location>
</feature>
<dbReference type="InterPro" id="IPR017943">
    <property type="entry name" value="Bactericidal_perm-incr_a/b_dom"/>
</dbReference>
<dbReference type="InterPro" id="IPR045967">
    <property type="entry name" value="HAM1-like_N"/>
</dbReference>
<feature type="region of interest" description="Disordered" evidence="1">
    <location>
        <begin position="754"/>
        <end position="837"/>
    </location>
</feature>
<dbReference type="GO" id="GO:0008289">
    <property type="term" value="F:lipid binding"/>
    <property type="evidence" value="ECO:0007669"/>
    <property type="project" value="InterPro"/>
</dbReference>